<feature type="chain" id="PRO_5039503271" evidence="1">
    <location>
        <begin position="21"/>
        <end position="921"/>
    </location>
</feature>
<evidence type="ECO:0000313" key="2">
    <source>
        <dbReference type="EMBL" id="MBO8446277.1"/>
    </source>
</evidence>
<evidence type="ECO:0000256" key="1">
    <source>
        <dbReference type="SAM" id="SignalP"/>
    </source>
</evidence>
<accession>A0A9D9EE29</accession>
<dbReference type="AlphaFoldDB" id="A0A9D9EE29"/>
<dbReference type="Gene3D" id="2.60.40.10">
    <property type="entry name" value="Immunoglobulins"/>
    <property type="match status" value="2"/>
</dbReference>
<keyword evidence="1" id="KW-0732">Signal</keyword>
<reference evidence="2" key="1">
    <citation type="submission" date="2020-10" db="EMBL/GenBank/DDBJ databases">
        <authorList>
            <person name="Gilroy R."/>
        </authorList>
    </citation>
    <scope>NUCLEOTIDE SEQUENCE</scope>
    <source>
        <strain evidence="2">D3-1215</strain>
    </source>
</reference>
<evidence type="ECO:0000313" key="3">
    <source>
        <dbReference type="Proteomes" id="UP000823637"/>
    </source>
</evidence>
<sequence length="921" mass="97809">MKKLLLFFSAMLLALGTAFAQEAVSNEQWQADYNAETKTLTVTVTATQINGADAATGVEGLVGFIWKDAVGSGTNLPVEKSNNGFTMTAAVSNVEATDKVTLIARWEWAGGGIYQAPDYVYGESGGEEPEPEPAEPVTPTAESYVVTWEAPVYDASAQTLTLSGAIATAENAGFEWSQITGPMVNFTINQGSDVTVGAANVDGKYTATFSNVVAGTQLSYKANIITGANAVVAGSNVTVSDEGWVYTPEGEVEPEPEPVTVSIVAQYLNGNAAFSSTMTVPVATANADGDVDVTCQFYYYSAADEYAQATPVGEVFSDNTEGSLVVDDVEIQASSAFPLPAGTYKFEAVWMYGEEELRTGLSAEVVVPEPEPAETWYITGDGADKDYWCGGKNWDPAGLELLTLDGEVYVYSTTVQAGTYNFKITNGGWYDPESNPDGINYGYTNVNSAASRSGYEDGGGNNVRFTVAAEAQITITLDPAAAENAKITLLSSVDFGQPEITRWTLTGAVPFFVGDGDWSFQEGNDLVETEDGVWTITYEAVQVTAEQANLSYEYKAGANGGYTVGEFPQGGNQTFTMPEAGVYNITFTLNTNEWTLAVDNEDITPKGPDALYLRGDMGGLGWHDNETNPDNMADWALATTTDNIVYVWDWSDAPRKLEGNFKFGRLQTAEEVEADQGWGGLADGVYGTDGISEVTEELGSYPIATPGGNFNMGGNSYLISKITLDLISMTVTFEYNEPDPEISIYLAGGSFGDGVLGVVEEETESATWTFEEPATVSGSFAIEISILAYGSEAADVYYVGPETAGPIVLNEGTAVVEVVRTEEQGNMFVVPEGETWAVSSIVLQGGSENTNGTVTITASVIPTAIDETEAAVVTAADGRIYAEGEFTIVNLAGQDITDANGSLQGTYIVITGDDAVKVYVD</sequence>
<feature type="signal peptide" evidence="1">
    <location>
        <begin position="1"/>
        <end position="20"/>
    </location>
</feature>
<dbReference type="EMBL" id="JADIMR010000010">
    <property type="protein sequence ID" value="MBO8446277.1"/>
    <property type="molecule type" value="Genomic_DNA"/>
</dbReference>
<comment type="caution">
    <text evidence="2">The sequence shown here is derived from an EMBL/GenBank/DDBJ whole genome shotgun (WGS) entry which is preliminary data.</text>
</comment>
<dbReference type="Proteomes" id="UP000823637">
    <property type="component" value="Unassembled WGS sequence"/>
</dbReference>
<protein>
    <submittedName>
        <fullName evidence="2">Uncharacterized protein</fullName>
    </submittedName>
</protein>
<proteinExistence type="predicted"/>
<name>A0A9D9EE29_9BACT</name>
<organism evidence="2 3">
    <name type="scientific">Candidatus Enterocola intestinipullorum</name>
    <dbReference type="NCBI Taxonomy" id="2840783"/>
    <lineage>
        <taxon>Bacteria</taxon>
        <taxon>Pseudomonadati</taxon>
        <taxon>Bacteroidota</taxon>
        <taxon>Bacteroidia</taxon>
        <taxon>Bacteroidales</taxon>
        <taxon>Candidatus Enterocola</taxon>
    </lineage>
</organism>
<dbReference type="InterPro" id="IPR013783">
    <property type="entry name" value="Ig-like_fold"/>
</dbReference>
<reference evidence="2" key="2">
    <citation type="journal article" date="2021" name="PeerJ">
        <title>Extensive microbial diversity within the chicken gut microbiome revealed by metagenomics and culture.</title>
        <authorList>
            <person name="Gilroy R."/>
            <person name="Ravi A."/>
            <person name="Getino M."/>
            <person name="Pursley I."/>
            <person name="Horton D.L."/>
            <person name="Alikhan N.F."/>
            <person name="Baker D."/>
            <person name="Gharbi K."/>
            <person name="Hall N."/>
            <person name="Watson M."/>
            <person name="Adriaenssens E.M."/>
            <person name="Foster-Nyarko E."/>
            <person name="Jarju S."/>
            <person name="Secka A."/>
            <person name="Antonio M."/>
            <person name="Oren A."/>
            <person name="Chaudhuri R.R."/>
            <person name="La Ragione R."/>
            <person name="Hildebrand F."/>
            <person name="Pallen M.J."/>
        </authorList>
    </citation>
    <scope>NUCLEOTIDE SEQUENCE</scope>
    <source>
        <strain evidence="2">D3-1215</strain>
    </source>
</reference>
<gene>
    <name evidence="2" type="ORF">IAC32_00820</name>
</gene>